<feature type="region of interest" description="Disordered" evidence="1">
    <location>
        <begin position="35"/>
        <end position="93"/>
    </location>
</feature>
<dbReference type="RefSeq" id="WP_185046085.1">
    <property type="nucleotide sequence ID" value="NZ_BAABFG010000005.1"/>
</dbReference>
<dbReference type="Proteomes" id="UP000546162">
    <property type="component" value="Unassembled WGS sequence"/>
</dbReference>
<accession>A0A7W7MD19</accession>
<feature type="chain" id="PRO_5039114781" evidence="2">
    <location>
        <begin position="34"/>
        <end position="228"/>
    </location>
</feature>
<gene>
    <name evidence="3" type="ORF">BJY16_009187</name>
</gene>
<evidence type="ECO:0000313" key="4">
    <source>
        <dbReference type="Proteomes" id="UP000546162"/>
    </source>
</evidence>
<keyword evidence="2" id="KW-0732">Signal</keyword>
<evidence type="ECO:0000313" key="3">
    <source>
        <dbReference type="EMBL" id="MBB4745728.1"/>
    </source>
</evidence>
<sequence length="228" mass="24327">MRSTSASARRTRRSQAIFGASALAALALGGALVATQHSGDQESKAEPGRARMPAATGQAGSTRAGADKAAPKEAEAKQQTQDGAVAKQPRTKEERIAAVREAAAKHTTKINYPLPPPPSGRMLTDAELHAKVTRDGGETRRLYSARTDLTGQKELAWVTEDHQTIGAVSCTDKVRFSATTPAKARPTLLICWRISDARSVYTVAVNPDGKPSLKRSVAAIEKEWSRMA</sequence>
<protein>
    <submittedName>
        <fullName evidence="3">Putative low-complexity protein</fullName>
    </submittedName>
</protein>
<feature type="signal peptide" evidence="2">
    <location>
        <begin position="1"/>
        <end position="33"/>
    </location>
</feature>
<feature type="compositionally biased region" description="Basic and acidic residues" evidence="1">
    <location>
        <begin position="65"/>
        <end position="76"/>
    </location>
</feature>
<evidence type="ECO:0000256" key="2">
    <source>
        <dbReference type="SAM" id="SignalP"/>
    </source>
</evidence>
<dbReference type="EMBL" id="JACHNB010000001">
    <property type="protein sequence ID" value="MBB4745728.1"/>
    <property type="molecule type" value="Genomic_DNA"/>
</dbReference>
<name>A0A7W7MD19_9ACTN</name>
<proteinExistence type="predicted"/>
<reference evidence="3 4" key="1">
    <citation type="submission" date="2020-08" db="EMBL/GenBank/DDBJ databases">
        <title>Sequencing the genomes of 1000 actinobacteria strains.</title>
        <authorList>
            <person name="Klenk H.-P."/>
        </authorList>
    </citation>
    <scope>NUCLEOTIDE SEQUENCE [LARGE SCALE GENOMIC DNA]</scope>
    <source>
        <strain evidence="3 4">DSM 45809</strain>
    </source>
</reference>
<keyword evidence="4" id="KW-1185">Reference proteome</keyword>
<evidence type="ECO:0000256" key="1">
    <source>
        <dbReference type="SAM" id="MobiDB-lite"/>
    </source>
</evidence>
<comment type="caution">
    <text evidence="3">The sequence shown here is derived from an EMBL/GenBank/DDBJ whole genome shotgun (WGS) entry which is preliminary data.</text>
</comment>
<organism evidence="3 4">
    <name type="scientific">Actinoplanes octamycinicus</name>
    <dbReference type="NCBI Taxonomy" id="135948"/>
    <lineage>
        <taxon>Bacteria</taxon>
        <taxon>Bacillati</taxon>
        <taxon>Actinomycetota</taxon>
        <taxon>Actinomycetes</taxon>
        <taxon>Micromonosporales</taxon>
        <taxon>Micromonosporaceae</taxon>
        <taxon>Actinoplanes</taxon>
    </lineage>
</organism>
<feature type="compositionally biased region" description="Basic and acidic residues" evidence="1">
    <location>
        <begin position="39"/>
        <end position="49"/>
    </location>
</feature>
<dbReference type="AlphaFoldDB" id="A0A7W7MD19"/>